<dbReference type="RefSeq" id="WP_232876359.1">
    <property type="nucleotide sequence ID" value="NZ_JAJSOJ010000010.1"/>
</dbReference>
<dbReference type="PROSITE" id="PS51387">
    <property type="entry name" value="FAD_PCMH"/>
    <property type="match status" value="1"/>
</dbReference>
<organism evidence="4 5">
    <name type="scientific">Acetobacter sicerae</name>
    <dbReference type="NCBI Taxonomy" id="85325"/>
    <lineage>
        <taxon>Bacteria</taxon>
        <taxon>Pseudomonadati</taxon>
        <taxon>Pseudomonadota</taxon>
        <taxon>Alphaproteobacteria</taxon>
        <taxon>Acetobacterales</taxon>
        <taxon>Acetobacteraceae</taxon>
        <taxon>Acetobacter</taxon>
    </lineage>
</organism>
<evidence type="ECO:0000313" key="5">
    <source>
        <dbReference type="Proteomes" id="UP001521074"/>
    </source>
</evidence>
<dbReference type="InterPro" id="IPR010031">
    <property type="entry name" value="FAD_lactone_oxidase-like"/>
</dbReference>
<dbReference type="InterPro" id="IPR016164">
    <property type="entry name" value="FAD-linked_Oxase-like_C"/>
</dbReference>
<evidence type="ECO:0000256" key="1">
    <source>
        <dbReference type="ARBA" id="ARBA00022630"/>
    </source>
</evidence>
<dbReference type="PANTHER" id="PTHR43762:SF1">
    <property type="entry name" value="D-ARABINONO-1,4-LACTONE OXIDASE"/>
    <property type="match status" value="1"/>
</dbReference>
<evidence type="ECO:0000256" key="2">
    <source>
        <dbReference type="ARBA" id="ARBA00022827"/>
    </source>
</evidence>
<evidence type="ECO:0000259" key="3">
    <source>
        <dbReference type="PROSITE" id="PS51387"/>
    </source>
</evidence>
<keyword evidence="1" id="KW-0285">Flavoprotein</keyword>
<dbReference type="InterPro" id="IPR016167">
    <property type="entry name" value="FAD-bd_PCMH_sub1"/>
</dbReference>
<dbReference type="EMBL" id="JAJSOJ010000010">
    <property type="protein sequence ID" value="MCE0742842.1"/>
    <property type="molecule type" value="Genomic_DNA"/>
</dbReference>
<dbReference type="Pfam" id="PF01565">
    <property type="entry name" value="FAD_binding_4"/>
    <property type="match status" value="1"/>
</dbReference>
<reference evidence="4 5" key="1">
    <citation type="submission" date="2021-12" db="EMBL/GenBank/DDBJ databases">
        <title>Genome sequence of Acetobacter sicerae DmPark20a_162.</title>
        <authorList>
            <person name="Chaston J.M."/>
        </authorList>
    </citation>
    <scope>NUCLEOTIDE SEQUENCE [LARGE SCALE GENOMIC DNA]</scope>
    <source>
        <strain evidence="4 5">DmPark20a_162</strain>
    </source>
</reference>
<dbReference type="PROSITE" id="PS51318">
    <property type="entry name" value="TAT"/>
    <property type="match status" value="1"/>
</dbReference>
<dbReference type="InterPro" id="IPR016166">
    <property type="entry name" value="FAD-bd_PCMH"/>
</dbReference>
<sequence>MKLSRRSVLKAGVSAGCVAGGTVGGFRTANAGMFLPFTFPRNVHVQFGSYVNWSQEINIPLIKEFKPTSVDQLVSVINWAAKNGYRVRPRGSRHNWSPINVNPNDSVTGNVLVADMTALTAFSVNTSGATASITAQPGIMMDDFLTKAEQYGLGLVHCPAPGDLSLGGALAINGHGTAIPAKGERLPAGGTYGSLSNLILALKAIVWDDSSQAYVVKTFTRDQPEIAPFLTHIGRAFIVEVTLQMTQNFRMRCQSLVNVSADELFAAPGSSGRTIAALLDQCGRVETIQFPFTSNPWLKIWTVAPTKPPTSRQVTGPFNYPFSDLLPLNLTNIIGAVDRGSYALTPLLGATAYGVVTAGLALTNSADIWVKRAGWFCTTGHKELHPKSASQRPFRGR</sequence>
<dbReference type="Gene3D" id="3.30.465.10">
    <property type="match status" value="1"/>
</dbReference>
<proteinExistence type="predicted"/>
<gene>
    <name evidence="4" type="ORF">LWC05_02905</name>
</gene>
<dbReference type="Pfam" id="PF09129">
    <property type="entry name" value="Chol_subst-bind"/>
    <property type="match status" value="1"/>
</dbReference>
<accession>A0ABS8VWC0</accession>
<dbReference type="PANTHER" id="PTHR43762">
    <property type="entry name" value="L-GULONOLACTONE OXIDASE"/>
    <property type="match status" value="1"/>
</dbReference>
<comment type="caution">
    <text evidence="4">The sequence shown here is derived from an EMBL/GenBank/DDBJ whole genome shotgun (WGS) entry which is preliminary data.</text>
</comment>
<dbReference type="InterPro" id="IPR016170">
    <property type="entry name" value="Cytok_DH_C_sf"/>
</dbReference>
<dbReference type="InterPro" id="IPR006094">
    <property type="entry name" value="Oxid_FAD_bind_N"/>
</dbReference>
<dbReference type="Gene3D" id="3.30.43.10">
    <property type="entry name" value="Uridine Diphospho-n-acetylenolpyruvylglucosamine Reductase, domain 2"/>
    <property type="match status" value="1"/>
</dbReference>
<dbReference type="SUPFAM" id="SSF55103">
    <property type="entry name" value="FAD-linked oxidases, C-terminal domain"/>
    <property type="match status" value="1"/>
</dbReference>
<dbReference type="InterPro" id="IPR036318">
    <property type="entry name" value="FAD-bd_PCMH-like_sf"/>
</dbReference>
<keyword evidence="5" id="KW-1185">Reference proteome</keyword>
<feature type="domain" description="FAD-binding PCMH-type" evidence="3">
    <location>
        <begin position="57"/>
        <end position="248"/>
    </location>
</feature>
<dbReference type="InterPro" id="IPR015213">
    <property type="entry name" value="Cholesterol_OX_subst-bd"/>
</dbReference>
<protein>
    <submittedName>
        <fullName evidence="4">FAD-binding protein</fullName>
    </submittedName>
</protein>
<name>A0ABS8VWC0_9PROT</name>
<dbReference type="Gene3D" id="3.40.462.10">
    <property type="entry name" value="FAD-linked oxidases, C-terminal domain"/>
    <property type="match status" value="1"/>
</dbReference>
<evidence type="ECO:0000313" key="4">
    <source>
        <dbReference type="EMBL" id="MCE0742842.1"/>
    </source>
</evidence>
<dbReference type="SUPFAM" id="SSF56176">
    <property type="entry name" value="FAD-binding/transporter-associated domain-like"/>
    <property type="match status" value="1"/>
</dbReference>
<keyword evidence="2" id="KW-0274">FAD</keyword>
<dbReference type="InterPro" id="IPR006311">
    <property type="entry name" value="TAT_signal"/>
</dbReference>
<dbReference type="Proteomes" id="UP001521074">
    <property type="component" value="Unassembled WGS sequence"/>
</dbReference>
<dbReference type="InterPro" id="IPR016169">
    <property type="entry name" value="FAD-bd_PCMH_sub2"/>
</dbReference>